<protein>
    <submittedName>
        <fullName evidence="2">Uncharacterized protein</fullName>
    </submittedName>
</protein>
<dbReference type="GO" id="GO:0000444">
    <property type="term" value="C:MIS12/MIND type complex"/>
    <property type="evidence" value="ECO:0007669"/>
    <property type="project" value="InterPro"/>
</dbReference>
<dbReference type="EMBL" id="JAODUO010001674">
    <property type="protein sequence ID" value="KAK2160014.1"/>
    <property type="molecule type" value="Genomic_DNA"/>
</dbReference>
<gene>
    <name evidence="2" type="ORF">NP493_1675g00014</name>
</gene>
<feature type="compositionally biased region" description="Low complexity" evidence="1">
    <location>
        <begin position="18"/>
        <end position="27"/>
    </location>
</feature>
<reference evidence="2" key="1">
    <citation type="journal article" date="2023" name="Mol. Biol. Evol.">
        <title>Third-Generation Sequencing Reveals the Adaptive Role of the Epigenome in Three Deep-Sea Polychaetes.</title>
        <authorList>
            <person name="Perez M."/>
            <person name="Aroh O."/>
            <person name="Sun Y."/>
            <person name="Lan Y."/>
            <person name="Juniper S.K."/>
            <person name="Young C.R."/>
            <person name="Angers B."/>
            <person name="Qian P.Y."/>
        </authorList>
    </citation>
    <scope>NUCLEOTIDE SEQUENCE</scope>
    <source>
        <strain evidence="2">R07B-5</strain>
    </source>
</reference>
<feature type="compositionally biased region" description="Basic and acidic residues" evidence="1">
    <location>
        <begin position="1"/>
        <end position="11"/>
    </location>
</feature>
<dbReference type="PANTHER" id="PTHR14778">
    <property type="entry name" value="KINETOCHORE-ASSOCIATED PROTEIN DSN1 HOMOLOG"/>
    <property type="match status" value="1"/>
</dbReference>
<evidence type="ECO:0000313" key="2">
    <source>
        <dbReference type="EMBL" id="KAK2160014.1"/>
    </source>
</evidence>
<comment type="caution">
    <text evidence="2">The sequence shown here is derived from an EMBL/GenBank/DDBJ whole genome shotgun (WGS) entry which is preliminary data.</text>
</comment>
<evidence type="ECO:0000256" key="1">
    <source>
        <dbReference type="SAM" id="MobiDB-lite"/>
    </source>
</evidence>
<dbReference type="Proteomes" id="UP001209878">
    <property type="component" value="Unassembled WGS sequence"/>
</dbReference>
<dbReference type="InterPro" id="IPR013218">
    <property type="entry name" value="Dsn1/Mis13"/>
</dbReference>
<feature type="region of interest" description="Disordered" evidence="1">
    <location>
        <begin position="1"/>
        <end position="36"/>
    </location>
</feature>
<dbReference type="GO" id="GO:0007059">
    <property type="term" value="P:chromosome segregation"/>
    <property type="evidence" value="ECO:0007669"/>
    <property type="project" value="InterPro"/>
</dbReference>
<dbReference type="AlphaFoldDB" id="A0AAD9NAF9"/>
<sequence length="233" mass="26664">MTKQQEPDAERKRKSVRRSSFVRGRISMSMPVTRSTDLSLDIPQDLPESERLEKLCMSVFEHTLEKLNDEFGTLDGMQQMKVQARDAVERRLRDMREDSTLASITVTDTLKTESENWDALVEMRKQKADEAEREEVAASNDIITEPVAPLSAEQEQFLREKPNYQGLLDELKSFREQALLAANELAEKTKVMDHVMEAANEVLKEQAQLLHAHSFESIKNFDSPRTLLGNPSE</sequence>
<name>A0AAD9NAF9_RIDPI</name>
<proteinExistence type="predicted"/>
<keyword evidence="3" id="KW-1185">Reference proteome</keyword>
<dbReference type="GO" id="GO:0051301">
    <property type="term" value="P:cell division"/>
    <property type="evidence" value="ECO:0007669"/>
    <property type="project" value="InterPro"/>
</dbReference>
<organism evidence="2 3">
    <name type="scientific">Ridgeia piscesae</name>
    <name type="common">Tubeworm</name>
    <dbReference type="NCBI Taxonomy" id="27915"/>
    <lineage>
        <taxon>Eukaryota</taxon>
        <taxon>Metazoa</taxon>
        <taxon>Spiralia</taxon>
        <taxon>Lophotrochozoa</taxon>
        <taxon>Annelida</taxon>
        <taxon>Polychaeta</taxon>
        <taxon>Sedentaria</taxon>
        <taxon>Canalipalpata</taxon>
        <taxon>Sabellida</taxon>
        <taxon>Siboglinidae</taxon>
        <taxon>Ridgeia</taxon>
    </lineage>
</organism>
<evidence type="ECO:0000313" key="3">
    <source>
        <dbReference type="Proteomes" id="UP001209878"/>
    </source>
</evidence>
<accession>A0AAD9NAF9</accession>
<dbReference type="PANTHER" id="PTHR14778:SF2">
    <property type="entry name" value="KINETOCHORE-ASSOCIATED PROTEIN DSN1 HOMOLOG"/>
    <property type="match status" value="1"/>
</dbReference>